<dbReference type="GO" id="GO:0006335">
    <property type="term" value="P:DNA replication-dependent chromatin assembly"/>
    <property type="evidence" value="ECO:0007669"/>
    <property type="project" value="TreeGrafter"/>
</dbReference>
<evidence type="ECO:0000256" key="1">
    <source>
        <dbReference type="ARBA" id="ARBA00004123"/>
    </source>
</evidence>
<gene>
    <name evidence="8" type="ORF">AAJ76_4000129006</name>
</gene>
<keyword evidence="4" id="KW-0804">Transcription</keyword>
<keyword evidence="3" id="KW-0805">Transcription regulation</keyword>
<organism evidence="8 9">
    <name type="scientific">Vairimorpha ceranae</name>
    <dbReference type="NCBI Taxonomy" id="40302"/>
    <lineage>
        <taxon>Eukaryota</taxon>
        <taxon>Fungi</taxon>
        <taxon>Fungi incertae sedis</taxon>
        <taxon>Microsporidia</taxon>
        <taxon>Nosematidae</taxon>
        <taxon>Vairimorpha</taxon>
    </lineage>
</organism>
<protein>
    <recommendedName>
        <fullName evidence="7">Anti-silencing function protein 1</fullName>
    </recommendedName>
</protein>
<comment type="caution">
    <text evidence="8">The sequence shown here is derived from an EMBL/GenBank/DDBJ whole genome shotgun (WGS) entry which is preliminary data.</text>
</comment>
<dbReference type="InterPro" id="IPR006818">
    <property type="entry name" value="ASF1-like"/>
</dbReference>
<keyword evidence="5" id="KW-0143">Chaperone</keyword>
<keyword evidence="9" id="KW-1185">Reference proteome</keyword>
<evidence type="ECO:0000256" key="3">
    <source>
        <dbReference type="ARBA" id="ARBA00023015"/>
    </source>
</evidence>
<keyword evidence="6" id="KW-0539">Nucleus</keyword>
<evidence type="ECO:0000313" key="9">
    <source>
        <dbReference type="Proteomes" id="UP000034350"/>
    </source>
</evidence>
<evidence type="ECO:0000256" key="7">
    <source>
        <dbReference type="ARBA" id="ARBA00032776"/>
    </source>
</evidence>
<dbReference type="RefSeq" id="XP_024332106.1">
    <property type="nucleotide sequence ID" value="XM_024475502.1"/>
</dbReference>
<dbReference type="VEuPathDB" id="MicrosporidiaDB:NCER_100708"/>
<comment type="similarity">
    <text evidence="2">Belongs to the ASF1 family.</text>
</comment>
<evidence type="ECO:0000256" key="5">
    <source>
        <dbReference type="ARBA" id="ARBA00023186"/>
    </source>
</evidence>
<dbReference type="PANTHER" id="PTHR12040">
    <property type="entry name" value="ANTI-SILENCING PROTEIN 1"/>
    <property type="match status" value="1"/>
</dbReference>
<dbReference type="GO" id="GO:0005634">
    <property type="term" value="C:nucleus"/>
    <property type="evidence" value="ECO:0007669"/>
    <property type="project" value="UniProtKB-SubCell"/>
</dbReference>
<dbReference type="VEuPathDB" id="MicrosporidiaDB:G9O61_00g006820"/>
<reference evidence="8 9" key="1">
    <citation type="journal article" date="2015" name="Environ. Microbiol.">
        <title>Genome analyses suggest the presence of polyploidy and recent human-driven expansions in eight global populations of the honeybee pathogen Nosema ceranae.</title>
        <authorList>
            <person name="Pelin A."/>
            <person name="Selman M."/>
            <person name="Aris-Brosou S."/>
            <person name="Farinelli L."/>
            <person name="Corradi N."/>
        </authorList>
    </citation>
    <scope>NUCLEOTIDE SEQUENCE [LARGE SCALE GENOMIC DNA]</scope>
    <source>
        <strain evidence="8 9">PA08 1199</strain>
    </source>
</reference>
<name>A0A0F9ZGI2_9MICR</name>
<evidence type="ECO:0000256" key="2">
    <source>
        <dbReference type="ARBA" id="ARBA00006051"/>
    </source>
</evidence>
<accession>A0A0F9ZGI2</accession>
<sequence length="280" mass="32826">METLTLKKIDLKDTVRKALDPFEFELEMHCKEDLEEKVIFTIFYTVNVSNENEDQVLSETEIFPIPKGNIKFTLEADAPDIKVIPYDQLFGLTSIIIVGKYKEEQFIRIGYIVDVYYPGIPNDKLLYNDDDAEDINDEDMEEEEDENGNLEDLVVEDEECEEKEIVENINESCSQDEEDDTPRSFTDAMVEKVTNNEMSNSDEIQPEEFNQVNEELEKTITEEKNQEDVFEYKGHKINYNFIELNVMVPPSIHTFLIQWKNEQNDLSTEEEVSKKIKREE</sequence>
<dbReference type="EMBL" id="JPQZ01000004">
    <property type="protein sequence ID" value="KKO76364.1"/>
    <property type="molecule type" value="Genomic_DNA"/>
</dbReference>
<dbReference type="Pfam" id="PF04729">
    <property type="entry name" value="ASF1_hist_chap"/>
    <property type="match status" value="1"/>
</dbReference>
<dbReference type="InterPro" id="IPR036747">
    <property type="entry name" value="ASF1-like_sf"/>
</dbReference>
<dbReference type="PANTHER" id="PTHR12040:SF0">
    <property type="entry name" value="HISTONE CHAPERONE ASF1"/>
    <property type="match status" value="1"/>
</dbReference>
<dbReference type="Gene3D" id="2.60.40.1490">
    <property type="entry name" value="Histone chaperone ASF1-like"/>
    <property type="match status" value="1"/>
</dbReference>
<dbReference type="AlphaFoldDB" id="A0A0F9ZGI2"/>
<dbReference type="GO" id="GO:0042393">
    <property type="term" value="F:histone binding"/>
    <property type="evidence" value="ECO:0007669"/>
    <property type="project" value="TreeGrafter"/>
</dbReference>
<dbReference type="VEuPathDB" id="MicrosporidiaDB:AAJ76_4000129006"/>
<dbReference type="OrthoDB" id="29755at2759"/>
<dbReference type="Proteomes" id="UP000034350">
    <property type="component" value="Unassembled WGS sequence"/>
</dbReference>
<evidence type="ECO:0000313" key="8">
    <source>
        <dbReference type="EMBL" id="KKO76364.1"/>
    </source>
</evidence>
<dbReference type="SUPFAM" id="SSF101546">
    <property type="entry name" value="ASF1-like"/>
    <property type="match status" value="1"/>
</dbReference>
<evidence type="ECO:0000256" key="4">
    <source>
        <dbReference type="ARBA" id="ARBA00023163"/>
    </source>
</evidence>
<evidence type="ECO:0000256" key="6">
    <source>
        <dbReference type="ARBA" id="ARBA00023242"/>
    </source>
</evidence>
<dbReference type="GO" id="GO:0000785">
    <property type="term" value="C:chromatin"/>
    <property type="evidence" value="ECO:0007669"/>
    <property type="project" value="TreeGrafter"/>
</dbReference>
<proteinExistence type="inferred from homology"/>
<comment type="subcellular location">
    <subcellularLocation>
        <location evidence="1">Nucleus</location>
    </subcellularLocation>
</comment>
<dbReference type="GeneID" id="36320448"/>